<dbReference type="GO" id="GO:0046872">
    <property type="term" value="F:metal ion binding"/>
    <property type="evidence" value="ECO:0007669"/>
    <property type="project" value="UniProtKB-KW"/>
</dbReference>
<evidence type="ECO:0000256" key="5">
    <source>
        <dbReference type="ARBA" id="ARBA00022448"/>
    </source>
</evidence>
<comment type="catalytic activity">
    <reaction evidence="18">
        <text>L-cysteinyl-[SoxY protein] + thiosulfate + 2 Fe(III)-[cytochrome c] = S-sulfosulfanyl-L-cysteinyl-[SoxY protein] + 2 Fe(II)-[cytochrome c] + 2 H(+)</text>
        <dbReference type="Rhea" id="RHEA:56720"/>
        <dbReference type="Rhea" id="RHEA-COMP:10350"/>
        <dbReference type="Rhea" id="RHEA-COMP:14328"/>
        <dbReference type="Rhea" id="RHEA-COMP:14399"/>
        <dbReference type="Rhea" id="RHEA-COMP:14691"/>
        <dbReference type="ChEBI" id="CHEBI:15378"/>
        <dbReference type="ChEBI" id="CHEBI:29033"/>
        <dbReference type="ChEBI" id="CHEBI:29034"/>
        <dbReference type="ChEBI" id="CHEBI:29950"/>
        <dbReference type="ChEBI" id="CHEBI:33542"/>
        <dbReference type="ChEBI" id="CHEBI:139321"/>
        <dbReference type="EC" id="2.8.5.2"/>
    </reaction>
</comment>
<evidence type="ECO:0000256" key="15">
    <source>
        <dbReference type="ARBA" id="ARBA00030833"/>
    </source>
</evidence>
<dbReference type="eggNOG" id="COG3258">
    <property type="taxonomic scope" value="Bacteria"/>
</dbReference>
<dbReference type="KEGG" id="tin:Tint_3151"/>
<dbReference type="AlphaFoldDB" id="D5X050"/>
<evidence type="ECO:0000256" key="2">
    <source>
        <dbReference type="ARBA" id="ARBA00011530"/>
    </source>
</evidence>
<dbReference type="HOGENOM" id="CLU_079910_0_0_4"/>
<evidence type="ECO:0000256" key="9">
    <source>
        <dbReference type="ARBA" id="ARBA00022729"/>
    </source>
</evidence>
<accession>D5X050</accession>
<evidence type="ECO:0000256" key="4">
    <source>
        <dbReference type="ARBA" id="ARBA00019364"/>
    </source>
</evidence>
<keyword evidence="6" id="KW-0349">Heme</keyword>
<dbReference type="GO" id="GO:0016740">
    <property type="term" value="F:transferase activity"/>
    <property type="evidence" value="ECO:0007669"/>
    <property type="project" value="UniProtKB-KW"/>
</dbReference>
<evidence type="ECO:0000256" key="3">
    <source>
        <dbReference type="ARBA" id="ARBA00012408"/>
    </source>
</evidence>
<dbReference type="InterPro" id="IPR025710">
    <property type="entry name" value="SoxA"/>
</dbReference>
<evidence type="ECO:0000256" key="6">
    <source>
        <dbReference type="ARBA" id="ARBA00022617"/>
    </source>
</evidence>
<evidence type="ECO:0000256" key="16">
    <source>
        <dbReference type="ARBA" id="ARBA00032236"/>
    </source>
</evidence>
<evidence type="ECO:0000313" key="21">
    <source>
        <dbReference type="EMBL" id="ADG32478.1"/>
    </source>
</evidence>
<comment type="subcellular location">
    <subcellularLocation>
        <location evidence="1">Periplasm</location>
    </subcellularLocation>
</comment>
<dbReference type="Pfam" id="PF21342">
    <property type="entry name" value="SoxA-TsdA_cyt-c"/>
    <property type="match status" value="1"/>
</dbReference>
<dbReference type="GO" id="GO:0016669">
    <property type="term" value="F:oxidoreductase activity, acting on a sulfur group of donors, cytochrome as acceptor"/>
    <property type="evidence" value="ECO:0007669"/>
    <property type="project" value="InterPro"/>
</dbReference>
<reference evidence="21" key="1">
    <citation type="submission" date="2010-04" db="EMBL/GenBank/DDBJ databases">
        <title>Complete sequence of Thiomonas intermedia K12.</title>
        <authorList>
            <consortium name="US DOE Joint Genome Institute"/>
            <person name="Lucas S."/>
            <person name="Copeland A."/>
            <person name="Lapidus A."/>
            <person name="Cheng J.-F."/>
            <person name="Bruce D."/>
            <person name="Goodwin L."/>
            <person name="Pitluck S."/>
            <person name="Davenport K."/>
            <person name="Detter J.C."/>
            <person name="Han C."/>
            <person name="Tapia R."/>
            <person name="Land M."/>
            <person name="Hauser L."/>
            <person name="Kyrpides N."/>
            <person name="Ovchinnikova G."/>
            <person name="Kerfeld C.A."/>
            <person name="Cannon G.C."/>
            <person name="Heinhorst S."/>
            <person name="Woyke T."/>
        </authorList>
    </citation>
    <scope>NUCLEOTIDE SEQUENCE [LARGE SCALE GENOMIC DNA]</scope>
    <source>
        <strain evidence="21">K12</strain>
    </source>
</reference>
<keyword evidence="12" id="KW-0408">Iron</keyword>
<feature type="domain" description="Cytochrome c" evidence="20">
    <location>
        <begin position="55"/>
        <end position="159"/>
    </location>
</feature>
<dbReference type="InterPro" id="IPR036909">
    <property type="entry name" value="Cyt_c-like_dom_sf"/>
</dbReference>
<comment type="subunit">
    <text evidence="2">Heterodimer of SoxA and SoxX.</text>
</comment>
<keyword evidence="9" id="KW-0732">Signal</keyword>
<evidence type="ECO:0000256" key="8">
    <source>
        <dbReference type="ARBA" id="ARBA00022723"/>
    </source>
</evidence>
<evidence type="ECO:0000256" key="17">
    <source>
        <dbReference type="ARBA" id="ARBA00032318"/>
    </source>
</evidence>
<keyword evidence="10" id="KW-0574">Periplasm</keyword>
<protein>
    <recommendedName>
        <fullName evidence="4">L-cysteine S-thiosulfotransferase subunit SoxA</fullName>
        <ecNumber evidence="3">2.8.5.2</ecNumber>
    </recommendedName>
    <alternativeName>
        <fullName evidence="16">Protein SoxA</fullName>
    </alternativeName>
    <alternativeName>
        <fullName evidence="17">SoxAX cytochrome complex subunit A</fullName>
    </alternativeName>
    <alternativeName>
        <fullName evidence="15">Sulfur oxidizing protein A</fullName>
    </alternativeName>
    <alternativeName>
        <fullName evidence="14">Thiosulfate-oxidizing multienzyme system protein SoxA</fullName>
    </alternativeName>
</protein>
<comment type="catalytic activity">
    <reaction evidence="19">
        <text>S-sulfanyl-L-cysteinyl-[SoxY protein] + thiosulfate + 2 Fe(III)-[cytochrome c] = S-(2-sulfodisulfanyl)-L-cysteinyl-[SoxY protein] + 2 Fe(II)-[cytochrome c] + 2 H(+)</text>
        <dbReference type="Rhea" id="RHEA:51224"/>
        <dbReference type="Rhea" id="RHEA-COMP:10350"/>
        <dbReference type="Rhea" id="RHEA-COMP:14399"/>
        <dbReference type="Rhea" id="RHEA-COMP:14689"/>
        <dbReference type="Rhea" id="RHEA-COMP:14690"/>
        <dbReference type="ChEBI" id="CHEBI:15378"/>
        <dbReference type="ChEBI" id="CHEBI:29033"/>
        <dbReference type="ChEBI" id="CHEBI:29034"/>
        <dbReference type="ChEBI" id="CHEBI:33542"/>
        <dbReference type="ChEBI" id="CHEBI:61963"/>
        <dbReference type="ChEBI" id="CHEBI:140664"/>
        <dbReference type="EC" id="2.8.5.2"/>
    </reaction>
</comment>
<keyword evidence="11" id="KW-0249">Electron transport</keyword>
<organism evidence="21">
    <name type="scientific">Thiomonas intermedia (strain K12)</name>
    <name type="common">Thiobacillus intermedius</name>
    <dbReference type="NCBI Taxonomy" id="75379"/>
    <lineage>
        <taxon>Bacteria</taxon>
        <taxon>Pseudomonadati</taxon>
        <taxon>Pseudomonadota</taxon>
        <taxon>Betaproteobacteria</taxon>
        <taxon>Burkholderiales</taxon>
        <taxon>Thiomonas</taxon>
    </lineage>
</organism>
<evidence type="ECO:0000256" key="13">
    <source>
        <dbReference type="ARBA" id="ARBA00025746"/>
    </source>
</evidence>
<dbReference type="InterPro" id="IPR009056">
    <property type="entry name" value="Cyt_c-like_dom"/>
</dbReference>
<keyword evidence="5" id="KW-0813">Transport</keyword>
<dbReference type="GO" id="GO:0009055">
    <property type="term" value="F:electron transfer activity"/>
    <property type="evidence" value="ECO:0007669"/>
    <property type="project" value="InterPro"/>
</dbReference>
<evidence type="ECO:0000256" key="18">
    <source>
        <dbReference type="ARBA" id="ARBA00048077"/>
    </source>
</evidence>
<evidence type="ECO:0000256" key="1">
    <source>
        <dbReference type="ARBA" id="ARBA00004418"/>
    </source>
</evidence>
<dbReference type="GO" id="GO:0019417">
    <property type="term" value="P:sulfur oxidation"/>
    <property type="evidence" value="ECO:0007669"/>
    <property type="project" value="InterPro"/>
</dbReference>
<comment type="similarity">
    <text evidence="13">Belongs to the SoxA family.</text>
</comment>
<evidence type="ECO:0000256" key="12">
    <source>
        <dbReference type="ARBA" id="ARBA00023004"/>
    </source>
</evidence>
<dbReference type="STRING" id="75379.Tint_3151"/>
<dbReference type="GO" id="GO:0070069">
    <property type="term" value="C:cytochrome complex"/>
    <property type="evidence" value="ECO:0007669"/>
    <property type="project" value="InterPro"/>
</dbReference>
<proteinExistence type="inferred from homology"/>
<keyword evidence="7" id="KW-0808">Transferase</keyword>
<dbReference type="SUPFAM" id="SSF46626">
    <property type="entry name" value="Cytochrome c"/>
    <property type="match status" value="2"/>
</dbReference>
<evidence type="ECO:0000256" key="19">
    <source>
        <dbReference type="ARBA" id="ARBA00048423"/>
    </source>
</evidence>
<evidence type="ECO:0000256" key="10">
    <source>
        <dbReference type="ARBA" id="ARBA00022764"/>
    </source>
</evidence>
<name>D5X050_THIK1</name>
<evidence type="ECO:0000259" key="20">
    <source>
        <dbReference type="Pfam" id="PF21342"/>
    </source>
</evidence>
<gene>
    <name evidence="21" type="ordered locus">Tint_3151</name>
</gene>
<dbReference type="GO" id="GO:0020037">
    <property type="term" value="F:heme binding"/>
    <property type="evidence" value="ECO:0007669"/>
    <property type="project" value="InterPro"/>
</dbReference>
<dbReference type="EC" id="2.8.5.2" evidence="3"/>
<evidence type="ECO:0000256" key="11">
    <source>
        <dbReference type="ARBA" id="ARBA00022982"/>
    </source>
</evidence>
<dbReference type="EMBL" id="CP002021">
    <property type="protein sequence ID" value="ADG32478.1"/>
    <property type="molecule type" value="Genomic_DNA"/>
</dbReference>
<dbReference type="NCBIfam" id="TIGR04484">
    <property type="entry name" value="thiosulf_SoxA"/>
    <property type="match status" value="1"/>
</dbReference>
<dbReference type="GO" id="GO:0042597">
    <property type="term" value="C:periplasmic space"/>
    <property type="evidence" value="ECO:0007669"/>
    <property type="project" value="UniProtKB-SubCell"/>
</dbReference>
<evidence type="ECO:0000256" key="7">
    <source>
        <dbReference type="ARBA" id="ARBA00022679"/>
    </source>
</evidence>
<dbReference type="Gene3D" id="1.10.760.10">
    <property type="entry name" value="Cytochrome c-like domain"/>
    <property type="match status" value="2"/>
</dbReference>
<keyword evidence="8" id="KW-0479">Metal-binding</keyword>
<evidence type="ECO:0000256" key="14">
    <source>
        <dbReference type="ARBA" id="ARBA00030174"/>
    </source>
</evidence>
<sequence length="286" mass="31690">MKRSIAVSGLVIVGSLASGLLIYRPSGATETDDQKFATYRAMLEQDNPGQFWVDEGKALFYKKAGPKNASLEQCDFGLGPGVLKGAYAQMPRYFKDTGQVQTLEGRLITCMQTLQGFSPKDINDKVLKPHYTNADEENSKADDLTRLTVFVAAQSNGLPFDPPMDAKQEKYVYALGKYAFFRRMGKMDLSCADCHGVPGRTIRGVELPVMTDPKTAGKVMGAFPAYVLKDSNVRTFWWRNERCLLAMRLPWLMTGSEIDAALTLFQAIEAKKSKLPIQVPGIKPRA</sequence>